<organism evidence="1">
    <name type="scientific">Salmonella enterica subsp. enterica serovar Mapo</name>
    <dbReference type="NCBI Taxonomy" id="2564752"/>
    <lineage>
        <taxon>Bacteria</taxon>
        <taxon>Pseudomonadati</taxon>
        <taxon>Pseudomonadota</taxon>
        <taxon>Gammaproteobacteria</taxon>
        <taxon>Enterobacterales</taxon>
        <taxon>Enterobacteriaceae</taxon>
        <taxon>Salmonella</taxon>
    </lineage>
</organism>
<evidence type="ECO:0008006" key="2">
    <source>
        <dbReference type="Google" id="ProtNLM"/>
    </source>
</evidence>
<reference evidence="1" key="1">
    <citation type="submission" date="2019-03" db="EMBL/GenBank/DDBJ databases">
        <authorList>
            <person name="Ashton P.M."/>
            <person name="Dallman T."/>
            <person name="Nair S."/>
            <person name="De Pinna E."/>
            <person name="Peters T."/>
            <person name="Grant K."/>
        </authorList>
    </citation>
    <scope>NUCLEOTIDE SEQUENCE</scope>
    <source>
        <strain evidence="1">266927</strain>
    </source>
</reference>
<gene>
    <name evidence="1" type="ORF">E0940_22625</name>
</gene>
<dbReference type="AlphaFoldDB" id="A0A5H7IMP2"/>
<evidence type="ECO:0000313" key="1">
    <source>
        <dbReference type="EMBL" id="ECD4529577.1"/>
    </source>
</evidence>
<dbReference type="InterPro" id="IPR037883">
    <property type="entry name" value="Knr4/Smi1-like_sf"/>
</dbReference>
<comment type="caution">
    <text evidence="1">The sequence shown here is derived from an EMBL/GenBank/DDBJ whole genome shotgun (WGS) entry which is preliminary data.</text>
</comment>
<protein>
    <recommendedName>
        <fullName evidence="2">SMI1/KNR4 family protein</fullName>
    </recommendedName>
</protein>
<proteinExistence type="predicted"/>
<accession>A0A5H7IMP2</accession>
<name>A0A5H7IMP2_SALET</name>
<dbReference type="SUPFAM" id="SSF160631">
    <property type="entry name" value="SMI1/KNR4-like"/>
    <property type="match status" value="1"/>
</dbReference>
<sequence length="119" mass="14309">MEKLLTDKELPTWFSYPDSFKRIFKQGLLDFDPWIIMENENLRTRYEGLKKRYPTRDLVPFARVDGNDDVACWEKNKNGKIVIIHDYASEGYENVTEFDNFWDWLRSALEATIEYDGEW</sequence>
<dbReference type="EMBL" id="AAIETE010000041">
    <property type="protein sequence ID" value="ECD4529577.1"/>
    <property type="molecule type" value="Genomic_DNA"/>
</dbReference>